<protein>
    <recommendedName>
        <fullName evidence="5">Epoxide hydrolase</fullName>
    </recommendedName>
</protein>
<gene>
    <name evidence="3" type="ORF">FNK824_LOCUS37130</name>
</gene>
<proteinExistence type="inferred from homology"/>
<evidence type="ECO:0008006" key="5">
    <source>
        <dbReference type="Google" id="ProtNLM"/>
    </source>
</evidence>
<keyword evidence="2" id="KW-0378">Hydrolase</keyword>
<reference evidence="3" key="1">
    <citation type="submission" date="2021-02" db="EMBL/GenBank/DDBJ databases">
        <authorList>
            <person name="Nowell W R."/>
        </authorList>
    </citation>
    <scope>NUCLEOTIDE SEQUENCE</scope>
</reference>
<dbReference type="PANTHER" id="PTHR21661">
    <property type="entry name" value="EPOXIDE HYDROLASE 1-RELATED"/>
    <property type="match status" value="1"/>
</dbReference>
<sequence>PKLDLPVAASIFPREIYRAPKSWAEQKYSNLIYWKEHEKGGHFAAFQHPELFTDDLRAAFRTIRRT</sequence>
<dbReference type="SUPFAM" id="SSF53474">
    <property type="entry name" value="alpha/beta-Hydrolases"/>
    <property type="match status" value="1"/>
</dbReference>
<dbReference type="Proteomes" id="UP000663874">
    <property type="component" value="Unassembled WGS sequence"/>
</dbReference>
<comment type="similarity">
    <text evidence="1">Belongs to the peptidase S33 family.</text>
</comment>
<dbReference type="Gene3D" id="3.40.50.1820">
    <property type="entry name" value="alpha/beta hydrolase"/>
    <property type="match status" value="1"/>
</dbReference>
<comment type="caution">
    <text evidence="3">The sequence shown here is derived from an EMBL/GenBank/DDBJ whole genome shotgun (WGS) entry which is preliminary data.</text>
</comment>
<feature type="non-terminal residue" evidence="3">
    <location>
        <position position="1"/>
    </location>
</feature>
<name>A0A820C8Z3_9BILA</name>
<dbReference type="AlphaFoldDB" id="A0A820C8Z3"/>
<dbReference type="PANTHER" id="PTHR21661:SF35">
    <property type="entry name" value="EPOXIDE HYDROLASE"/>
    <property type="match status" value="1"/>
</dbReference>
<organism evidence="3 4">
    <name type="scientific">Rotaria sordida</name>
    <dbReference type="NCBI Taxonomy" id="392033"/>
    <lineage>
        <taxon>Eukaryota</taxon>
        <taxon>Metazoa</taxon>
        <taxon>Spiralia</taxon>
        <taxon>Gnathifera</taxon>
        <taxon>Rotifera</taxon>
        <taxon>Eurotatoria</taxon>
        <taxon>Bdelloidea</taxon>
        <taxon>Philodinida</taxon>
        <taxon>Philodinidae</taxon>
        <taxon>Rotaria</taxon>
    </lineage>
</organism>
<evidence type="ECO:0000256" key="1">
    <source>
        <dbReference type="ARBA" id="ARBA00010088"/>
    </source>
</evidence>
<evidence type="ECO:0000313" key="4">
    <source>
        <dbReference type="Proteomes" id="UP000663874"/>
    </source>
</evidence>
<dbReference type="EMBL" id="CAJOBE010018264">
    <property type="protein sequence ID" value="CAF4218612.1"/>
    <property type="molecule type" value="Genomic_DNA"/>
</dbReference>
<dbReference type="InterPro" id="IPR029058">
    <property type="entry name" value="AB_hydrolase_fold"/>
</dbReference>
<evidence type="ECO:0000313" key="3">
    <source>
        <dbReference type="EMBL" id="CAF4218612.1"/>
    </source>
</evidence>
<dbReference type="GO" id="GO:0004301">
    <property type="term" value="F:epoxide hydrolase activity"/>
    <property type="evidence" value="ECO:0007669"/>
    <property type="project" value="TreeGrafter"/>
</dbReference>
<accession>A0A820C8Z3</accession>
<dbReference type="GO" id="GO:0097176">
    <property type="term" value="P:epoxide metabolic process"/>
    <property type="evidence" value="ECO:0007669"/>
    <property type="project" value="TreeGrafter"/>
</dbReference>
<evidence type="ECO:0000256" key="2">
    <source>
        <dbReference type="ARBA" id="ARBA00022801"/>
    </source>
</evidence>